<organism evidence="1 2">
    <name type="scientific">Prorocentrum cordatum</name>
    <dbReference type="NCBI Taxonomy" id="2364126"/>
    <lineage>
        <taxon>Eukaryota</taxon>
        <taxon>Sar</taxon>
        <taxon>Alveolata</taxon>
        <taxon>Dinophyceae</taxon>
        <taxon>Prorocentrales</taxon>
        <taxon>Prorocentraceae</taxon>
        <taxon>Prorocentrum</taxon>
    </lineage>
</organism>
<evidence type="ECO:0000313" key="1">
    <source>
        <dbReference type="EMBL" id="CAK0797510.1"/>
    </source>
</evidence>
<evidence type="ECO:0000313" key="2">
    <source>
        <dbReference type="Proteomes" id="UP001189429"/>
    </source>
</evidence>
<keyword evidence="2" id="KW-1185">Reference proteome</keyword>
<comment type="caution">
    <text evidence="1">The sequence shown here is derived from an EMBL/GenBank/DDBJ whole genome shotgun (WGS) entry which is preliminary data.</text>
</comment>
<accession>A0ABN9Q2Y6</accession>
<dbReference type="EMBL" id="CAUYUJ010001765">
    <property type="protein sequence ID" value="CAK0797510.1"/>
    <property type="molecule type" value="Genomic_DNA"/>
</dbReference>
<name>A0ABN9Q2Y6_9DINO</name>
<reference evidence="1" key="1">
    <citation type="submission" date="2023-10" db="EMBL/GenBank/DDBJ databases">
        <authorList>
            <person name="Chen Y."/>
            <person name="Shah S."/>
            <person name="Dougan E. K."/>
            <person name="Thang M."/>
            <person name="Chan C."/>
        </authorList>
    </citation>
    <scope>NUCLEOTIDE SEQUENCE [LARGE SCALE GENOMIC DNA]</scope>
</reference>
<gene>
    <name evidence="1" type="ORF">PCOR1329_LOCUS6569</name>
</gene>
<sequence length="320" mass="35242">MLWGSGSFSRSAVQAMRSAARQPPGPMQTSELAELREWVVWEQPTKVHLPWLGLACQQRAYFPSTAFLIRDKAWMFQYATQSPQFMSVSPLTSVAAYAPTGDPSDERWGGAHLECPRYRYSFTLEHDENADDVLCCDIKEVRVLEGLKYVGSFFETFLEPVPLEEFLDSLPPPVRNVAGGDSSSAHQQHREILVRERPWLAKVWAKMDGPAAPRADPPAGDDIADGEEDAFSDGDMDDAEVHHLYDELERRRQELVAAGGDLPPGDDFKVGLLGGAWTVANKGVVADAVQGRAANAPAVQFCARHGVSKTSRYEISTGGH</sequence>
<protein>
    <submittedName>
        <fullName evidence="1">Uncharacterized protein</fullName>
    </submittedName>
</protein>
<dbReference type="Proteomes" id="UP001189429">
    <property type="component" value="Unassembled WGS sequence"/>
</dbReference>
<proteinExistence type="predicted"/>